<comment type="caution">
    <text evidence="1">The sequence shown here is derived from an EMBL/GenBank/DDBJ whole genome shotgun (WGS) entry which is preliminary data.</text>
</comment>
<evidence type="ECO:0000313" key="1">
    <source>
        <dbReference type="EMBL" id="KAJ0179183.1"/>
    </source>
</evidence>
<reference evidence="1 2" key="1">
    <citation type="journal article" date="2021" name="Front. Genet.">
        <title>Chromosome-Level Genome Assembly Reveals Significant Gene Expansion in the Toll and IMD Signaling Pathways of Dendrolimus kikuchii.</title>
        <authorList>
            <person name="Zhou J."/>
            <person name="Wu P."/>
            <person name="Xiong Z."/>
            <person name="Liu N."/>
            <person name="Zhao N."/>
            <person name="Ji M."/>
            <person name="Qiu Y."/>
            <person name="Yang B."/>
        </authorList>
    </citation>
    <scope>NUCLEOTIDE SEQUENCE [LARGE SCALE GENOMIC DNA]</scope>
    <source>
        <strain evidence="1">Ann1</strain>
    </source>
</reference>
<dbReference type="Proteomes" id="UP000824533">
    <property type="component" value="Linkage Group LG08"/>
</dbReference>
<keyword evidence="2" id="KW-1185">Reference proteome</keyword>
<protein>
    <submittedName>
        <fullName evidence="1">Uncharacterized protein</fullName>
    </submittedName>
</protein>
<organism evidence="1 2">
    <name type="scientific">Dendrolimus kikuchii</name>
    <dbReference type="NCBI Taxonomy" id="765133"/>
    <lineage>
        <taxon>Eukaryota</taxon>
        <taxon>Metazoa</taxon>
        <taxon>Ecdysozoa</taxon>
        <taxon>Arthropoda</taxon>
        <taxon>Hexapoda</taxon>
        <taxon>Insecta</taxon>
        <taxon>Pterygota</taxon>
        <taxon>Neoptera</taxon>
        <taxon>Endopterygota</taxon>
        <taxon>Lepidoptera</taxon>
        <taxon>Glossata</taxon>
        <taxon>Ditrysia</taxon>
        <taxon>Bombycoidea</taxon>
        <taxon>Lasiocampidae</taxon>
        <taxon>Dendrolimus</taxon>
    </lineage>
</organism>
<name>A0ACC1D5H9_9NEOP</name>
<dbReference type="EMBL" id="CM034394">
    <property type="protein sequence ID" value="KAJ0179183.1"/>
    <property type="molecule type" value="Genomic_DNA"/>
</dbReference>
<evidence type="ECO:0000313" key="2">
    <source>
        <dbReference type="Proteomes" id="UP000824533"/>
    </source>
</evidence>
<gene>
    <name evidence="1" type="ORF">K1T71_004895</name>
</gene>
<proteinExistence type="predicted"/>
<accession>A0ACC1D5H9</accession>
<sequence>MSDNIKVVVKVRPLISREIEDKLSYQWRVKNNTLHQIDHTGKDVVQSFTFDKVYDENTKTSDVYNDVAKPIVEAATAGFNGTIFAYGQTSSGKTYTMSGTEDSPGIIQMAVLNLFKLIKNIPDRDFLVRVSYIEIYNETVKDLFNVEKEQIKIHETLSGIKVDVTEKVTSSPEDVLEAMKLGEVNRQTGATNMNEKSSRSHSIFQITIESREHVEGGEEESGCVNVSQLNLVDLAGSERAGQTGATGIRFKEGTHINKSLSALALVIKQLSEDPNRYANYRDSKLTRILQNSLGGNAKTSIICAVTPAAVEETISTLQFANRAKAIKNKPEVNEVATNATMIQSLTKQLSKLKTQLETKKNIEQDNFNLQKQIANLQKLILNGFGQARDVDVANSRRKNDHLRRKTISTIHTIQEEPTPVVRQFHTPILKYNPMLIPGVMEFAPIQGRTTLASLPEEPCDRAITPPPPNEKQVNFSDEIIEIDSDDDDPSDATKCSPYHKCYTASKTPPCILRKNAKVAEKSLQDILHLTEREKMYSPSTVELLEKLENNATVISRLKEEVDTLKKQSKYKDVEVEQLKTNLKKSEEEIKNMLNLKEDLEIKSKEYTSKLTDSEVSYETLKKKAKRREEELLSLLEEQVKKNNNEGATLTKKLDKEITNFMDISKEISLVESDSENSILMPNQTEQSLQLLISDLQTQITCKNNAIIELEANLNAHKQRIDYFENSSQEFQEMITTLKDKLSFIEQENLLLKSTIDTLNSTVKSQKENLEAANNDMESYISLIQELQIKLTNKDRIAPFNDSMLQNMIDNEEKFIANNENMKNIVQGFKLALDSRNKEIGVLKSNLKDHENMQNIDLREELDAKVKEIACLKDNVVKLDDQIKEHVCNINILMEDKINWTSVEKNLSSKITALTKHKEHLQTINKEKDNYIENLKEEVKNLSLNLSNEAAKQTDLFNANQNLLKQVNDMSNVDSSLENAIETNSNTIILLEKENKETQEHLHIAKAAVIKLQSILSLLTKDTQIVPENTDDFGNIISSLSSAVDLLEVIITDYTKRQDDTVKNNKELTQLLSRKHSELLEKHTELINLQQNIEELIVENKAFTQQSQESLLEMESKTNKIRNMEKQLEELKKHNEALQIEFQSKEKSPSLSLRKEEVTVTAEKIKSLQKEIDALNNLLKSKEDCFAQTLLEKEMDIKKISKNLEDVKKELSQKCSALDSMTQQITDIHTQMNQAQNDRDQLIVDILAKVNSLTKEFNIENNLSCQFIDGNVNTYEQIILTLDKIRNYINVLGIENMNSDSKRENIEEILIEAKKEIRELTKQNLELREKLCDFENKNVESSMEIQKIRIENEALNKNLITSQDLLQQLKHEVTLKAEELCIMEIKAKKWKDEFDNFDRQIKEQMGEMHIENERLKICCQHESSGTSLNNVKTQQLKDLEYLDETNTDKSTIGYLSPPSLLTICCNKIFDSIQLKDSESKSVTSTVSSTDTKLNKTHKCECEQLSINLDMVQKQCSELTLNIQHLEIENKQLRDEQEKVRAELELLLGPTIELQKKLANHKTNLSILTATTYAENKLLKSQVKVLQHHHSRFHNVCQRDLPAFKKQLQDLLVILKATYDGHDTAIKRYSLPDVLEKNTTLTNLKNESTFDGDLLMLDTNITLTTADNTLVGYDQTCLDLTQSLYNEASSQTNNLNQSAEYNIEHLKTDNQVLFEKIEFLRVENSNLQDQLNNLTISSKKSEMEARQIKMYTDSSPIEMCLNCQINKNMLTNYDKILQEKESITKELTVVKNQKDHIEQKYNNLSLEVVSLNAIVSKSNTLEKAYNENLQEITELTNIINSKNKQLKELQEENDSLSTQVMEILSELDDLSKKLQNYEHMYTELTQKCLKLEEELELVKKRTTGSGEIICHQCTIKGEAKRSRQRKSISESHTKLNRSYSDSDTSSRYNKICTLQNELHAGREDCIELTEDVTTIKNHLERSNLSMELDMTMGDPSVFTYTKDISTGSQPNTCSMPEIPEEGQSDIYSAEKIDCINYYIQNCGKANENLNQNMKIIEVMKMLYNNLVTKHSNEVENFGNKLKDMDELKNQMHEKITNLTRECSLLKAELTKKESLFKDENILIQIKHNLNLLQGELEGHDNNANIYSNALVFYKDNVLKIFDSEFKTSTVSTFEVLTNAVLMKHEKELNEVINKYNTLEKHCEKVTTVLTSVNDNLAQMECQLIDKKKEYALLKAQKDSIFEISNAVTKDILQKEREINTLILQSCQKLKEDNVIDIENIDFNKTIVDNLNLLFEQINKKIVLQLQNEKELSIQELKKCENKLQLKEAELTDLKICYNQIVENNNHIKIDLLDKDNELQTLVDLHENLKQIYENKVKENITNISLIDKLTKEIENIKETVKANEIDLLESTEKENEIISLINSLSELNEENQNLKSINEAIIKERDNYKIELEKSLAMIKQNKIEFDKMNSDIMILKESVKDSTEVVDSLKNEAKSLLAHNLELKNKFDEKCVEFSKLQLNTKTHVKTAEIQTKIISRLKKQKEEDDIALIDKDNQIEELRKKCKEVETKCESLQSIIKASNDTMDQMKKLKEYLEVRVVELESASDKRRLSIDAIADISRRRRQSLFDSKRQFEEDQIDFEVHNNVDAVFESKSKPNDLFMDVDGDFSNRSTPVRLSKGRDSLLSRTDQDEHPSRPSSVAATRRRRQSAHDMHRSVVINETRTRDTPSPCDHSSNLLQDDCVHSKSRERSINSDSEISHLKQQLASCQAELEDVRERYREVDEECEICAQYLKERDEQCQRLYNEKRNLEQQLEDLKAEISSADPKLETKRTTTNVSVNTDEDWTNLHSLVVDRMSYDAEVEKNKRLTKTIEELRFKKQELQNNMEKMQRAMQTHADLELETAKHELYTCKEELEELRERYKELDEECDICAEYLKERDVQCCKLKEAKDKLEAKLREYEDGESKVTLSVRKKRQTDHDLNRNCGPETQDAFTDTRDDLLSYQVERDDSSRKAADELHEKELEHLKLTIDKLREQKALLEQKLIAAKMTPAPTMYVATGSAIVQNQQITDVMKENYKLKKINAKLMNICKKRGKSETNRENEEPEQG</sequence>